<evidence type="ECO:0000256" key="1">
    <source>
        <dbReference type="SAM" id="MobiDB-lite"/>
    </source>
</evidence>
<feature type="region of interest" description="Disordered" evidence="1">
    <location>
        <begin position="104"/>
        <end position="123"/>
    </location>
</feature>
<dbReference type="NCBIfam" id="TIGR01725">
    <property type="entry name" value="phge_HK97_gp10"/>
    <property type="match status" value="1"/>
</dbReference>
<dbReference type="EMBL" id="CP002394">
    <property type="protein sequence ID" value="ADU30362.1"/>
    <property type="molecule type" value="Genomic_DNA"/>
</dbReference>
<sequence length="150" mass="16854">MKECDFMSKPSITVNVEGVGATVTSIGLFNMELRKDLIATVRSTSRAIQQDGKANAPVSKTPKSRGRSGDLRRSIRPKYFDGGLSSTVVPRKPRGSHRHLVAYGTQRRVNKSGANRGRMPKNPFMEKAQENNERKYNNEVRRIVEHDKTI</sequence>
<accession>E6U1J9</accession>
<protein>
    <submittedName>
        <fullName evidence="2">Phage protein, HK97 gp10 family</fullName>
    </submittedName>
</protein>
<dbReference type="eggNOG" id="ENOG5032MM7">
    <property type="taxonomic scope" value="Bacteria"/>
</dbReference>
<evidence type="ECO:0000313" key="3">
    <source>
        <dbReference type="Proteomes" id="UP000001401"/>
    </source>
</evidence>
<proteinExistence type="predicted"/>
<reference evidence="2 3" key="1">
    <citation type="submission" date="2010-12" db="EMBL/GenBank/DDBJ databases">
        <title>Complete sequence of Bacillus cellulosilyticus DSM 2522.</title>
        <authorList>
            <consortium name="US DOE Joint Genome Institute"/>
            <person name="Lucas S."/>
            <person name="Copeland A."/>
            <person name="Lapidus A."/>
            <person name="Cheng J.-F."/>
            <person name="Bruce D."/>
            <person name="Goodwin L."/>
            <person name="Pitluck S."/>
            <person name="Chertkov O."/>
            <person name="Detter J.C."/>
            <person name="Han C."/>
            <person name="Tapia R."/>
            <person name="Land M."/>
            <person name="Hauser L."/>
            <person name="Jeffries C."/>
            <person name="Kyrpides N."/>
            <person name="Ivanova N."/>
            <person name="Mikhailova N."/>
            <person name="Brumm P."/>
            <person name="Mead D."/>
            <person name="Woyke T."/>
        </authorList>
    </citation>
    <scope>NUCLEOTIDE SEQUENCE [LARGE SCALE GENOMIC DNA]</scope>
    <source>
        <strain evidence="3">ATCC 21833 / DSM 2522 / FERM P-1141 / JCM 9156 / N-4</strain>
    </source>
</reference>
<dbReference type="STRING" id="649639.Bcell_2101"/>
<dbReference type="KEGG" id="bco:Bcell_2101"/>
<organism evidence="2 3">
    <name type="scientific">Evansella cellulosilytica (strain ATCC 21833 / DSM 2522 / FERM P-1141 / JCM 9156 / N-4)</name>
    <name type="common">Bacillus cellulosilyticus</name>
    <dbReference type="NCBI Taxonomy" id="649639"/>
    <lineage>
        <taxon>Bacteria</taxon>
        <taxon>Bacillati</taxon>
        <taxon>Bacillota</taxon>
        <taxon>Bacilli</taxon>
        <taxon>Bacillales</taxon>
        <taxon>Bacillaceae</taxon>
        <taxon>Evansella</taxon>
    </lineage>
</organism>
<gene>
    <name evidence="2" type="ordered locus">Bcell_2101</name>
</gene>
<evidence type="ECO:0000313" key="2">
    <source>
        <dbReference type="EMBL" id="ADU30362.1"/>
    </source>
</evidence>
<name>E6U1J9_EVAC2</name>
<feature type="region of interest" description="Disordered" evidence="1">
    <location>
        <begin position="46"/>
        <end position="97"/>
    </location>
</feature>
<dbReference type="HOGENOM" id="CLU_1736858_0_0_9"/>
<keyword evidence="3" id="KW-1185">Reference proteome</keyword>
<dbReference type="AlphaFoldDB" id="E6U1J9"/>
<dbReference type="InterPro" id="IPR010064">
    <property type="entry name" value="HK97-gp10_tail"/>
</dbReference>
<dbReference type="Proteomes" id="UP000001401">
    <property type="component" value="Chromosome"/>
</dbReference>